<dbReference type="EMBL" id="ML220112">
    <property type="protein sequence ID" value="TGZ85167.1"/>
    <property type="molecule type" value="Genomic_DNA"/>
</dbReference>
<dbReference type="AlphaFoldDB" id="A0A4S2N7B0"/>
<dbReference type="GO" id="GO:0006412">
    <property type="term" value="P:translation"/>
    <property type="evidence" value="ECO:0007669"/>
    <property type="project" value="InterPro"/>
</dbReference>
<proteinExistence type="inferred from homology"/>
<keyword evidence="7" id="KW-1185">Reference proteome</keyword>
<evidence type="ECO:0000313" key="6">
    <source>
        <dbReference type="EMBL" id="TGZ85167.1"/>
    </source>
</evidence>
<dbReference type="FunCoup" id="A0A4S2N7B0">
    <property type="interactions" value="232"/>
</dbReference>
<dbReference type="InterPro" id="IPR036823">
    <property type="entry name" value="Ribosomal_uS7_dom_sf"/>
</dbReference>
<feature type="domain" description="Small ribosomal subunit protein uS7" evidence="5">
    <location>
        <begin position="164"/>
        <end position="325"/>
    </location>
</feature>
<evidence type="ECO:0000259" key="5">
    <source>
        <dbReference type="Pfam" id="PF00177"/>
    </source>
</evidence>
<sequence length="332" mass="36360">MPPPRSLLLLRSQCLRPAPIRAPLLSLRPFSDKSAPPQRPSENTPYPPHVSEEAAATAKFTGSTPPEIDQGTPVEEVLKRDPEAQKSAPQVLKKDLPGSKRSYSTMPPKGPGGYYEGQNEGYPEGYSEGYPEEHHMEANPVDNVEVHAGIPHGAKYPLPDLPLPPTARLKKRYPPIVEQFTNMIMKEGKKARAQSVMNEILALLRTKPVPQLNPLIPIIPSAPPAASLPGDPVAFLQTAIDSVAPLVKIISQKASGGFRDQVPMPLGLRARRRTAIVWIIQAADKRKAKQGLAERLADEILAVMEGRSKAWDQRMQVHRTGTAGRANVKVRM</sequence>
<dbReference type="Pfam" id="PF00177">
    <property type="entry name" value="Ribosomal_S7"/>
    <property type="match status" value="1"/>
</dbReference>
<evidence type="ECO:0000256" key="4">
    <source>
        <dbReference type="SAM" id="MobiDB-lite"/>
    </source>
</evidence>
<evidence type="ECO:0000256" key="2">
    <source>
        <dbReference type="ARBA" id="ARBA00022980"/>
    </source>
</evidence>
<dbReference type="GO" id="GO:0005840">
    <property type="term" value="C:ribosome"/>
    <property type="evidence" value="ECO:0007669"/>
    <property type="project" value="UniProtKB-KW"/>
</dbReference>
<protein>
    <submittedName>
        <fullName evidence="6">Ribosomal protein S7</fullName>
    </submittedName>
</protein>
<dbReference type="CDD" id="cd14868">
    <property type="entry name" value="uS7_Mitochondria_Fungi"/>
    <property type="match status" value="1"/>
</dbReference>
<gene>
    <name evidence="6" type="ORF">EX30DRAFT_337564</name>
</gene>
<evidence type="ECO:0000313" key="7">
    <source>
        <dbReference type="Proteomes" id="UP000298138"/>
    </source>
</evidence>
<dbReference type="InParanoid" id="A0A4S2N7B0"/>
<dbReference type="GO" id="GO:1990904">
    <property type="term" value="C:ribonucleoprotein complex"/>
    <property type="evidence" value="ECO:0007669"/>
    <property type="project" value="UniProtKB-KW"/>
</dbReference>
<dbReference type="PANTHER" id="PTHR11205">
    <property type="entry name" value="RIBOSOMAL PROTEIN S7"/>
    <property type="match status" value="1"/>
</dbReference>
<keyword evidence="2 6" id="KW-0689">Ribosomal protein</keyword>
<name>A0A4S2N7B0_9PEZI</name>
<comment type="similarity">
    <text evidence="1">Belongs to the universal ribosomal protein uS7 family.</text>
</comment>
<dbReference type="STRING" id="341454.A0A4S2N7B0"/>
<dbReference type="InterPro" id="IPR000235">
    <property type="entry name" value="Ribosomal_uS7"/>
</dbReference>
<keyword evidence="3" id="KW-0687">Ribonucleoprotein</keyword>
<feature type="region of interest" description="Disordered" evidence="4">
    <location>
        <begin position="20"/>
        <end position="120"/>
    </location>
</feature>
<organism evidence="6 7">
    <name type="scientific">Ascodesmis nigricans</name>
    <dbReference type="NCBI Taxonomy" id="341454"/>
    <lineage>
        <taxon>Eukaryota</taxon>
        <taxon>Fungi</taxon>
        <taxon>Dikarya</taxon>
        <taxon>Ascomycota</taxon>
        <taxon>Pezizomycotina</taxon>
        <taxon>Pezizomycetes</taxon>
        <taxon>Pezizales</taxon>
        <taxon>Ascodesmidaceae</taxon>
        <taxon>Ascodesmis</taxon>
    </lineage>
</organism>
<reference evidence="6 7" key="1">
    <citation type="submission" date="2019-04" db="EMBL/GenBank/DDBJ databases">
        <title>Comparative genomics and transcriptomics to analyze fruiting body development in filamentous ascomycetes.</title>
        <authorList>
            <consortium name="DOE Joint Genome Institute"/>
            <person name="Lutkenhaus R."/>
            <person name="Traeger S."/>
            <person name="Breuer J."/>
            <person name="Kuo A."/>
            <person name="Lipzen A."/>
            <person name="Pangilinan J."/>
            <person name="Dilworth D."/>
            <person name="Sandor L."/>
            <person name="Poggeler S."/>
            <person name="Barry K."/>
            <person name="Grigoriev I.V."/>
            <person name="Nowrousian M."/>
        </authorList>
    </citation>
    <scope>NUCLEOTIDE SEQUENCE [LARGE SCALE GENOMIC DNA]</scope>
    <source>
        <strain evidence="6 7">CBS 389.68</strain>
    </source>
</reference>
<dbReference type="SUPFAM" id="SSF47973">
    <property type="entry name" value="Ribosomal protein S7"/>
    <property type="match status" value="1"/>
</dbReference>
<dbReference type="Proteomes" id="UP000298138">
    <property type="component" value="Unassembled WGS sequence"/>
</dbReference>
<dbReference type="OrthoDB" id="9972728at2759"/>
<dbReference type="InterPro" id="IPR023798">
    <property type="entry name" value="Ribosomal_uS7_dom"/>
</dbReference>
<dbReference type="Gene3D" id="1.10.455.10">
    <property type="entry name" value="Ribosomal protein S7 domain"/>
    <property type="match status" value="1"/>
</dbReference>
<evidence type="ECO:0000256" key="3">
    <source>
        <dbReference type="ARBA" id="ARBA00023274"/>
    </source>
</evidence>
<accession>A0A4S2N7B0</accession>
<evidence type="ECO:0000256" key="1">
    <source>
        <dbReference type="ARBA" id="ARBA00007151"/>
    </source>
</evidence>
<dbReference type="InterPro" id="IPR047988">
    <property type="entry name" value="Ribosomal_uS7m_fungi"/>
</dbReference>